<dbReference type="Pfam" id="PF00078">
    <property type="entry name" value="RVT_1"/>
    <property type="match status" value="1"/>
</dbReference>
<dbReference type="Gene3D" id="3.30.70.270">
    <property type="match status" value="2"/>
</dbReference>
<dbReference type="EMBL" id="JBFOLK010000010">
    <property type="protein sequence ID" value="KAL2480924.1"/>
    <property type="molecule type" value="Genomic_DNA"/>
</dbReference>
<evidence type="ECO:0000259" key="1">
    <source>
        <dbReference type="Pfam" id="PF00078"/>
    </source>
</evidence>
<feature type="domain" description="Reverse transcriptase/retrotransposon-derived protein RNase H-like" evidence="2">
    <location>
        <begin position="199"/>
        <end position="256"/>
    </location>
</feature>
<gene>
    <name evidence="3" type="ORF">Adt_33890</name>
</gene>
<evidence type="ECO:0000313" key="4">
    <source>
        <dbReference type="Proteomes" id="UP001604336"/>
    </source>
</evidence>
<sequence>MKWLATLGRTQVDWRELTMRFQVGETIVMLQGDPSLSKTLVSMKSMIKAFREKGEGVLLELGSITADFNEAQGPAETVVLVFFDDILIYSRTLKEHCEHLKCVLRLLEEHQLFANKNKCQFGQSKVEYLGHVISKDGVAADQSKIKATCDWPSSHGLKELRGFLGLTGYYRRCVQDYGKLAQPLTERLCKDNFFGDEVVEKAFQKLKAAMVTVPVLALPDLSKQFIVEIDASGHGHGAVLIQECYQIAYYSHALNP</sequence>
<dbReference type="Proteomes" id="UP001604336">
    <property type="component" value="Unassembled WGS sequence"/>
</dbReference>
<protein>
    <submittedName>
        <fullName evidence="3">Mitochondrial protein</fullName>
    </submittedName>
</protein>
<dbReference type="InterPro" id="IPR041577">
    <property type="entry name" value="RT_RNaseH_2"/>
</dbReference>
<evidence type="ECO:0000259" key="2">
    <source>
        <dbReference type="Pfam" id="PF17919"/>
    </source>
</evidence>
<dbReference type="InterPro" id="IPR000477">
    <property type="entry name" value="RT_dom"/>
</dbReference>
<dbReference type="PANTHER" id="PTHR33064">
    <property type="entry name" value="POL PROTEIN"/>
    <property type="match status" value="1"/>
</dbReference>
<reference evidence="4" key="1">
    <citation type="submission" date="2024-07" db="EMBL/GenBank/DDBJ databases">
        <title>Two chromosome-level genome assemblies of Korean endemic species Abeliophyllum distichum and Forsythia ovata (Oleaceae).</title>
        <authorList>
            <person name="Jang H."/>
        </authorList>
    </citation>
    <scope>NUCLEOTIDE SEQUENCE [LARGE SCALE GENOMIC DNA]</scope>
</reference>
<organism evidence="3 4">
    <name type="scientific">Abeliophyllum distichum</name>
    <dbReference type="NCBI Taxonomy" id="126358"/>
    <lineage>
        <taxon>Eukaryota</taxon>
        <taxon>Viridiplantae</taxon>
        <taxon>Streptophyta</taxon>
        <taxon>Embryophyta</taxon>
        <taxon>Tracheophyta</taxon>
        <taxon>Spermatophyta</taxon>
        <taxon>Magnoliopsida</taxon>
        <taxon>eudicotyledons</taxon>
        <taxon>Gunneridae</taxon>
        <taxon>Pentapetalae</taxon>
        <taxon>asterids</taxon>
        <taxon>lamiids</taxon>
        <taxon>Lamiales</taxon>
        <taxon>Oleaceae</taxon>
        <taxon>Forsythieae</taxon>
        <taxon>Abeliophyllum</taxon>
    </lineage>
</organism>
<accession>A0ABD1R156</accession>
<comment type="caution">
    <text evidence="3">The sequence shown here is derived from an EMBL/GenBank/DDBJ whole genome shotgun (WGS) entry which is preliminary data.</text>
</comment>
<dbReference type="InterPro" id="IPR043128">
    <property type="entry name" value="Rev_trsase/Diguanyl_cyclase"/>
</dbReference>
<keyword evidence="4" id="KW-1185">Reference proteome</keyword>
<name>A0ABD1R156_9LAMI</name>
<proteinExistence type="predicted"/>
<dbReference type="InterPro" id="IPR051320">
    <property type="entry name" value="Viral_Replic_Matur_Polypro"/>
</dbReference>
<dbReference type="SUPFAM" id="SSF56672">
    <property type="entry name" value="DNA/RNA polymerases"/>
    <property type="match status" value="1"/>
</dbReference>
<feature type="domain" description="Reverse transcriptase" evidence="1">
    <location>
        <begin position="72"/>
        <end position="133"/>
    </location>
</feature>
<dbReference type="Pfam" id="PF17919">
    <property type="entry name" value="RT_RNaseH_2"/>
    <property type="match status" value="1"/>
</dbReference>
<dbReference type="FunFam" id="3.30.70.270:FF:000020">
    <property type="entry name" value="Transposon Tf2-6 polyprotein-like Protein"/>
    <property type="match status" value="1"/>
</dbReference>
<evidence type="ECO:0000313" key="3">
    <source>
        <dbReference type="EMBL" id="KAL2480924.1"/>
    </source>
</evidence>
<dbReference type="InterPro" id="IPR043502">
    <property type="entry name" value="DNA/RNA_pol_sf"/>
</dbReference>
<dbReference type="PANTHER" id="PTHR33064:SF37">
    <property type="entry name" value="RIBONUCLEASE H"/>
    <property type="match status" value="1"/>
</dbReference>
<dbReference type="AlphaFoldDB" id="A0ABD1R156"/>